<dbReference type="AlphaFoldDB" id="A0A5B8YH71"/>
<accession>A0A5B8YH71</accession>
<evidence type="ECO:0000313" key="2">
    <source>
        <dbReference type="EMBL" id="QED36921.1"/>
    </source>
</evidence>
<dbReference type="RefSeq" id="WP_146831224.1">
    <property type="nucleotide sequence ID" value="NZ_CP042476.1"/>
</dbReference>
<gene>
    <name evidence="2" type="ORF">FK178_03975</name>
</gene>
<name>A0A5B8YH71_9FLAO</name>
<dbReference type="EMBL" id="CP042476">
    <property type="protein sequence ID" value="QED36921.1"/>
    <property type="molecule type" value="Genomic_DNA"/>
</dbReference>
<proteinExistence type="predicted"/>
<dbReference type="InterPro" id="IPR011971">
    <property type="entry name" value="CHP02284"/>
</dbReference>
<dbReference type="Pfam" id="PF09537">
    <property type="entry name" value="DUF2383"/>
    <property type="match status" value="1"/>
</dbReference>
<dbReference type="Proteomes" id="UP000321954">
    <property type="component" value="Chromosome"/>
</dbReference>
<organism evidence="2 3">
    <name type="scientific">Antarcticibacterium arcticum</name>
    <dbReference type="NCBI Taxonomy" id="2585771"/>
    <lineage>
        <taxon>Bacteria</taxon>
        <taxon>Pseudomonadati</taxon>
        <taxon>Bacteroidota</taxon>
        <taxon>Flavobacteriia</taxon>
        <taxon>Flavobacteriales</taxon>
        <taxon>Flavobacteriaceae</taxon>
        <taxon>Antarcticibacterium</taxon>
    </lineage>
</organism>
<protein>
    <submittedName>
        <fullName evidence="2">PA2169 family four-helix-bundle protein</fullName>
    </submittedName>
</protein>
<reference evidence="2 3" key="1">
    <citation type="submission" date="2019-08" db="EMBL/GenBank/DDBJ databases">
        <title>Antarcticibacterium arcticum sp. nov., a bacterium isolated from marine sediment of the Canadian Beaufort Sea.</title>
        <authorList>
            <person name="Lee Y.M."/>
            <person name="Baek K."/>
            <person name="Lee D.-H."/>
            <person name="Shin S.C."/>
            <person name="Jin Y.K."/>
            <person name="Park Y."/>
        </authorList>
    </citation>
    <scope>NUCLEOTIDE SEQUENCE [LARGE SCALE GENOMIC DNA]</scope>
    <source>
        <strain evidence="2 3">PAMC 28998</strain>
    </source>
</reference>
<evidence type="ECO:0000313" key="3">
    <source>
        <dbReference type="Proteomes" id="UP000321954"/>
    </source>
</evidence>
<keyword evidence="3" id="KW-1185">Reference proteome</keyword>
<dbReference type="InterPro" id="IPR012347">
    <property type="entry name" value="Ferritin-like"/>
</dbReference>
<dbReference type="KEGG" id="anp:FK178_03975"/>
<dbReference type="OrthoDB" id="282393at2"/>
<dbReference type="Gene3D" id="1.20.1260.10">
    <property type="match status" value="1"/>
</dbReference>
<sequence>MKTTRELAKEDTHNKLVQNLQELLVKNYDAHKGFIKAFKEARSKDLKDHLKIRAFLHQRNATEIDKLIHTLNETPLEEGSAVGRFHRIWMDVMIAITGHDDKTILEECLRGQKATLNEYKDKLKNYKFPGNIKEILKKHLLELELSLQEVKSIQDI</sequence>
<dbReference type="NCBIfam" id="TIGR02284">
    <property type="entry name" value="PA2169 family four-helix-bundle protein"/>
    <property type="match status" value="1"/>
</dbReference>
<feature type="domain" description="DUF2383" evidence="1">
    <location>
        <begin position="17"/>
        <end position="124"/>
    </location>
</feature>
<dbReference type="InterPro" id="IPR019052">
    <property type="entry name" value="DUF2383"/>
</dbReference>
<evidence type="ECO:0000259" key="1">
    <source>
        <dbReference type="Pfam" id="PF09537"/>
    </source>
</evidence>